<feature type="domain" description="Acyclic terpene utilisation N-terminal" evidence="1">
    <location>
        <begin position="234"/>
        <end position="392"/>
    </location>
</feature>
<dbReference type="AlphaFoldDB" id="A0AAU7VJ14"/>
<organism evidence="2">
    <name type="scientific">Proteinivorax tanatarense</name>
    <dbReference type="NCBI Taxonomy" id="1260629"/>
    <lineage>
        <taxon>Bacteria</taxon>
        <taxon>Bacillati</taxon>
        <taxon>Bacillota</taxon>
        <taxon>Clostridia</taxon>
        <taxon>Eubacteriales</taxon>
        <taxon>Proteinivoracaceae</taxon>
        <taxon>Proteinivorax</taxon>
    </lineage>
</organism>
<dbReference type="InterPro" id="IPR010839">
    <property type="entry name" value="AtuA_N"/>
</dbReference>
<reference evidence="2" key="1">
    <citation type="journal article" date="2013" name="Extremophiles">
        <title>Proteinivorax tanatarense gen. nov., sp. nov., an anaerobic, haloalkaliphilic, proteolytic bacterium isolated from a decaying algal bloom, and proposal of Proteinivoraceae fam. nov.</title>
        <authorList>
            <person name="Kevbrin V."/>
            <person name="Boltyanskaya Y."/>
            <person name="Zhilina T."/>
            <person name="Kolganova T."/>
            <person name="Lavrentjeva E."/>
            <person name="Kuznetsov B."/>
        </authorList>
    </citation>
    <scope>NUCLEOTIDE SEQUENCE</scope>
    <source>
        <strain evidence="2">Z-910T</strain>
    </source>
</reference>
<protein>
    <submittedName>
        <fullName evidence="2">Acyclic terpene utilization AtuA family protein</fullName>
    </submittedName>
</protein>
<proteinExistence type="predicted"/>
<accession>A0AAU7VJ14</accession>
<sequence>MKEFKILAPTAILGYGFPVESFKKGMDKSPDLIAVDAGSVDPGPYYLGAGKSFTDRTAVKRDLRFMLKAAKKQNIPVSIGSAGGAGGKEHLDWNVEIIEEILAEEKLDLKVVVINSQLDKSYLVDKLEKNDIVPLFPAKEINAEIIKESTNIVGQMGVEPFIKAIDMGADVIVAGRAYDPAVFAAHPIKLGYDSGLAMHMGKILECASIAASPGSGRDAMLGTLGEDYFILEPMNDQRSCTTDSVAAHSLYEKTNPFLLPGPGGTLNLKETTYQQLDDRRVKVKGSRFEPADEYTIKLEGAASVGKRTISIAGTRDPIMIKQIDDIIKEVELQVKDNFQDGNYEYTLNFHVYGKNGVMGALEPNLTPTSHELGLVIDVVAQTKEVADTICSFTRSTMLHYGYENRKATAGNLAFPYSPSDIYAGDVYQFTIQHLLKNIDPENLFDTRRLQDYKKGVE</sequence>
<gene>
    <name evidence="2" type="ORF">PRVXT_001852</name>
</gene>
<dbReference type="RefSeq" id="WP_350342604.1">
    <property type="nucleotide sequence ID" value="NZ_CP158367.1"/>
</dbReference>
<name>A0AAU7VJ14_9FIRM</name>
<dbReference type="Pfam" id="PF07287">
    <property type="entry name" value="AtuA"/>
    <property type="match status" value="2"/>
</dbReference>
<reference evidence="2" key="2">
    <citation type="submission" date="2024-06" db="EMBL/GenBank/DDBJ databases">
        <authorList>
            <person name="Petrova K.O."/>
            <person name="Toshchakov S.V."/>
            <person name="Boltjanskaja Y.V."/>
            <person name="Kevbrin V."/>
        </authorList>
    </citation>
    <scope>NUCLEOTIDE SEQUENCE</scope>
    <source>
        <strain evidence="2">Z-910T</strain>
    </source>
</reference>
<dbReference type="EMBL" id="CP158367">
    <property type="protein sequence ID" value="XBX73842.1"/>
    <property type="molecule type" value="Genomic_DNA"/>
</dbReference>
<evidence type="ECO:0000259" key="1">
    <source>
        <dbReference type="Pfam" id="PF07287"/>
    </source>
</evidence>
<evidence type="ECO:0000313" key="2">
    <source>
        <dbReference type="EMBL" id="XBX73842.1"/>
    </source>
</evidence>
<feature type="domain" description="Acyclic terpene utilisation N-terminal" evidence="1">
    <location>
        <begin position="60"/>
        <end position="208"/>
    </location>
</feature>